<comment type="caution">
    <text evidence="1">The sequence shown here is derived from an EMBL/GenBank/DDBJ whole genome shotgun (WGS) entry which is preliminary data.</text>
</comment>
<evidence type="ECO:0000313" key="1">
    <source>
        <dbReference type="EMBL" id="MBB5713259.1"/>
    </source>
</evidence>
<dbReference type="Proteomes" id="UP000546200">
    <property type="component" value="Unassembled WGS sequence"/>
</dbReference>
<dbReference type="EMBL" id="JACIJK010000001">
    <property type="protein sequence ID" value="MBB5713259.1"/>
    <property type="molecule type" value="Genomic_DNA"/>
</dbReference>
<protein>
    <submittedName>
        <fullName evidence="1">Uncharacterized protein (TIGR02466 family)</fullName>
    </submittedName>
</protein>
<gene>
    <name evidence="1" type="ORF">FHS94_000078</name>
</gene>
<reference evidence="1 2" key="1">
    <citation type="submission" date="2020-08" db="EMBL/GenBank/DDBJ databases">
        <title>Genomic Encyclopedia of Type Strains, Phase IV (KMG-IV): sequencing the most valuable type-strain genomes for metagenomic binning, comparative biology and taxonomic classification.</title>
        <authorList>
            <person name="Goeker M."/>
        </authorList>
    </citation>
    <scope>NUCLEOTIDE SEQUENCE [LARGE SCALE GENOMIC DNA]</scope>
    <source>
        <strain evidence="1 2">DSM 100044</strain>
    </source>
</reference>
<dbReference type="RefSeq" id="WP_184053182.1">
    <property type="nucleotide sequence ID" value="NZ_JACIJK010000001.1"/>
</dbReference>
<sequence>MPTDMLRVKAEMLPLFETMVLVGHVADHGSLDAELLAAVNARRAMEEGIGRSNVGGWHSRTDMLDWVGQAGQKLADTAIRAARRLSHFEDGDPAAIRWSVRMWANVSPPGALNMSHAHPGVLWAAVYYVDLGNDPGDPPGGELYLEDPRFPVPLMTFPGFRAIGVDGQPQATERTVPTAPGDLVLFPGYLRHGVRPHRGRRDRVAIAMNLYAKEAGA</sequence>
<dbReference type="Pfam" id="PF13759">
    <property type="entry name" value="2OG-FeII_Oxy_5"/>
    <property type="match status" value="1"/>
</dbReference>
<keyword evidence="2" id="KW-1185">Reference proteome</keyword>
<dbReference type="InterPro" id="IPR012668">
    <property type="entry name" value="CHP02466"/>
</dbReference>
<name>A0A7W9B9T4_9SPHN</name>
<proteinExistence type="predicted"/>
<dbReference type="SUPFAM" id="SSF51197">
    <property type="entry name" value="Clavaminate synthase-like"/>
    <property type="match status" value="1"/>
</dbReference>
<dbReference type="Gene3D" id="2.60.120.620">
    <property type="entry name" value="q2cbj1_9rhob like domain"/>
    <property type="match status" value="1"/>
</dbReference>
<dbReference type="AlphaFoldDB" id="A0A7W9B9T4"/>
<accession>A0A7W9B9T4</accession>
<organism evidence="1 2">
    <name type="scientific">Sphingomonas aerophila</name>
    <dbReference type="NCBI Taxonomy" id="1344948"/>
    <lineage>
        <taxon>Bacteria</taxon>
        <taxon>Pseudomonadati</taxon>
        <taxon>Pseudomonadota</taxon>
        <taxon>Alphaproteobacteria</taxon>
        <taxon>Sphingomonadales</taxon>
        <taxon>Sphingomonadaceae</taxon>
        <taxon>Sphingomonas</taxon>
    </lineage>
</organism>
<dbReference type="NCBIfam" id="TIGR02466">
    <property type="entry name" value="TIGR02466 family protein"/>
    <property type="match status" value="1"/>
</dbReference>
<evidence type="ECO:0000313" key="2">
    <source>
        <dbReference type="Proteomes" id="UP000546200"/>
    </source>
</evidence>